<evidence type="ECO:0000256" key="1">
    <source>
        <dbReference type="ARBA" id="ARBA00022737"/>
    </source>
</evidence>
<dbReference type="Proteomes" id="UP001360560">
    <property type="component" value="Unassembled WGS sequence"/>
</dbReference>
<accession>A0AAV5QK72</accession>
<feature type="domain" description="EF-hand" evidence="4">
    <location>
        <begin position="98"/>
        <end position="133"/>
    </location>
</feature>
<keyword evidence="1" id="KW-0677">Repeat</keyword>
<sequence length="247" mass="27743">MANKKKNNKKSKKEGASPTKDVVEEPVEQNELIESEITENNKEVENKEAEAETQEDNESDDQATPLIYAKPNKNLKNLDKGHSQERKASGIYSQLSQEQISVLRDAFSLIDDDNDGIISNEDLKKAYKLINKEITDENAEKMFSEVQDPLAFGGFLSSLAGKLGDLSNKDELTAAFEVFSNTEQKTYQNNDKKDELKCNVSDLKESLLLAGMMEEAIDTALKSFIKTEMNGTDIFLAERFINTIRDD</sequence>
<feature type="compositionally biased region" description="Acidic residues" evidence="3">
    <location>
        <begin position="24"/>
        <end position="37"/>
    </location>
</feature>
<gene>
    <name evidence="5" type="ORF">DASC09_023390</name>
</gene>
<dbReference type="GeneID" id="90072993"/>
<dbReference type="PROSITE" id="PS50222">
    <property type="entry name" value="EF_HAND_2"/>
    <property type="match status" value="1"/>
</dbReference>
<evidence type="ECO:0000313" key="5">
    <source>
        <dbReference type="EMBL" id="GMM35014.1"/>
    </source>
</evidence>
<dbReference type="PANTHER" id="PTHR23049">
    <property type="entry name" value="MYOSIN REGULATORY LIGHT CHAIN 2"/>
    <property type="match status" value="1"/>
</dbReference>
<feature type="compositionally biased region" description="Basic and acidic residues" evidence="3">
    <location>
        <begin position="39"/>
        <end position="50"/>
    </location>
</feature>
<name>A0AAV5QK72_9ASCO</name>
<keyword evidence="2" id="KW-0106">Calcium</keyword>
<organism evidence="5 6">
    <name type="scientific">Saccharomycopsis crataegensis</name>
    <dbReference type="NCBI Taxonomy" id="43959"/>
    <lineage>
        <taxon>Eukaryota</taxon>
        <taxon>Fungi</taxon>
        <taxon>Dikarya</taxon>
        <taxon>Ascomycota</taxon>
        <taxon>Saccharomycotina</taxon>
        <taxon>Saccharomycetes</taxon>
        <taxon>Saccharomycopsidaceae</taxon>
        <taxon>Saccharomycopsis</taxon>
    </lineage>
</organism>
<comment type="caution">
    <text evidence="5">The sequence shown here is derived from an EMBL/GenBank/DDBJ whole genome shotgun (WGS) entry which is preliminary data.</text>
</comment>
<feature type="compositionally biased region" description="Acidic residues" evidence="3">
    <location>
        <begin position="51"/>
        <end position="61"/>
    </location>
</feature>
<dbReference type="EMBL" id="BTFZ01000004">
    <property type="protein sequence ID" value="GMM35014.1"/>
    <property type="molecule type" value="Genomic_DNA"/>
</dbReference>
<dbReference type="GO" id="GO:0005509">
    <property type="term" value="F:calcium ion binding"/>
    <property type="evidence" value="ECO:0007669"/>
    <property type="project" value="InterPro"/>
</dbReference>
<evidence type="ECO:0000259" key="4">
    <source>
        <dbReference type="PROSITE" id="PS50222"/>
    </source>
</evidence>
<dbReference type="InterPro" id="IPR011992">
    <property type="entry name" value="EF-hand-dom_pair"/>
</dbReference>
<evidence type="ECO:0000313" key="6">
    <source>
        <dbReference type="Proteomes" id="UP001360560"/>
    </source>
</evidence>
<protein>
    <submittedName>
        <fullName evidence="5">Mlc2 protein</fullName>
    </submittedName>
</protein>
<dbReference type="InterPro" id="IPR050403">
    <property type="entry name" value="Myosin_RLC"/>
</dbReference>
<feature type="compositionally biased region" description="Basic residues" evidence="3">
    <location>
        <begin position="1"/>
        <end position="12"/>
    </location>
</feature>
<evidence type="ECO:0000256" key="2">
    <source>
        <dbReference type="ARBA" id="ARBA00022837"/>
    </source>
</evidence>
<dbReference type="SMART" id="SM00054">
    <property type="entry name" value="EFh"/>
    <property type="match status" value="1"/>
</dbReference>
<keyword evidence="6" id="KW-1185">Reference proteome</keyword>
<dbReference type="PROSITE" id="PS00018">
    <property type="entry name" value="EF_HAND_1"/>
    <property type="match status" value="1"/>
</dbReference>
<evidence type="ECO:0000256" key="3">
    <source>
        <dbReference type="SAM" id="MobiDB-lite"/>
    </source>
</evidence>
<dbReference type="Gene3D" id="1.10.238.10">
    <property type="entry name" value="EF-hand"/>
    <property type="match status" value="1"/>
</dbReference>
<dbReference type="InterPro" id="IPR002048">
    <property type="entry name" value="EF_hand_dom"/>
</dbReference>
<dbReference type="AlphaFoldDB" id="A0AAV5QK72"/>
<proteinExistence type="predicted"/>
<dbReference type="SUPFAM" id="SSF47473">
    <property type="entry name" value="EF-hand"/>
    <property type="match status" value="1"/>
</dbReference>
<reference evidence="5 6" key="1">
    <citation type="journal article" date="2023" name="Elife">
        <title>Identification of key yeast species and microbe-microbe interactions impacting larval growth of Drosophila in the wild.</title>
        <authorList>
            <person name="Mure A."/>
            <person name="Sugiura Y."/>
            <person name="Maeda R."/>
            <person name="Honda K."/>
            <person name="Sakurai N."/>
            <person name="Takahashi Y."/>
            <person name="Watada M."/>
            <person name="Katoh T."/>
            <person name="Gotoh A."/>
            <person name="Gotoh Y."/>
            <person name="Taniguchi I."/>
            <person name="Nakamura K."/>
            <person name="Hayashi T."/>
            <person name="Katayama T."/>
            <person name="Uemura T."/>
            <person name="Hattori Y."/>
        </authorList>
    </citation>
    <scope>NUCLEOTIDE SEQUENCE [LARGE SCALE GENOMIC DNA]</scope>
    <source>
        <strain evidence="5 6">SC-9</strain>
    </source>
</reference>
<feature type="compositionally biased region" description="Basic and acidic residues" evidence="3">
    <location>
        <begin position="76"/>
        <end position="86"/>
    </location>
</feature>
<dbReference type="RefSeq" id="XP_064852014.1">
    <property type="nucleotide sequence ID" value="XM_064995942.1"/>
</dbReference>
<dbReference type="InterPro" id="IPR018247">
    <property type="entry name" value="EF_Hand_1_Ca_BS"/>
</dbReference>
<feature type="region of interest" description="Disordered" evidence="3">
    <location>
        <begin position="1"/>
        <end position="86"/>
    </location>
</feature>